<dbReference type="Proteomes" id="UP001144978">
    <property type="component" value="Unassembled WGS sequence"/>
</dbReference>
<protein>
    <submittedName>
        <fullName evidence="1">Uncharacterized protein</fullName>
    </submittedName>
</protein>
<organism evidence="1 2">
    <name type="scientific">Trametes sanguinea</name>
    <dbReference type="NCBI Taxonomy" id="158606"/>
    <lineage>
        <taxon>Eukaryota</taxon>
        <taxon>Fungi</taxon>
        <taxon>Dikarya</taxon>
        <taxon>Basidiomycota</taxon>
        <taxon>Agaricomycotina</taxon>
        <taxon>Agaricomycetes</taxon>
        <taxon>Polyporales</taxon>
        <taxon>Polyporaceae</taxon>
        <taxon>Trametes</taxon>
    </lineage>
</organism>
<proteinExistence type="predicted"/>
<comment type="caution">
    <text evidence="1">The sequence shown here is derived from an EMBL/GenBank/DDBJ whole genome shotgun (WGS) entry which is preliminary data.</text>
</comment>
<name>A0ACC1Q7K0_9APHY</name>
<dbReference type="EMBL" id="JANSHE010000324">
    <property type="protein sequence ID" value="KAJ3012493.1"/>
    <property type="molecule type" value="Genomic_DNA"/>
</dbReference>
<reference evidence="1" key="1">
    <citation type="submission" date="2022-08" db="EMBL/GenBank/DDBJ databases">
        <title>Genome Sequence of Pycnoporus sanguineus.</title>
        <authorList>
            <person name="Buettner E."/>
        </authorList>
    </citation>
    <scope>NUCLEOTIDE SEQUENCE</scope>
    <source>
        <strain evidence="1">CG-C14</strain>
    </source>
</reference>
<keyword evidence="2" id="KW-1185">Reference proteome</keyword>
<sequence>MEKRFGICELAETTDLCGAGLNSSRTVVERNVAARAAGVIRAVATADILAVVEDRASSVEDVRNTTAHTGSEVAAGTTEDDDATTSHVLATVVAGTLNDSVRARVTDGEPLGGDTTDERLTRRRTIQANVAA</sequence>
<evidence type="ECO:0000313" key="2">
    <source>
        <dbReference type="Proteomes" id="UP001144978"/>
    </source>
</evidence>
<evidence type="ECO:0000313" key="1">
    <source>
        <dbReference type="EMBL" id="KAJ3012493.1"/>
    </source>
</evidence>
<gene>
    <name evidence="1" type="ORF">NUW54_g1852</name>
</gene>
<accession>A0ACC1Q7K0</accession>